<evidence type="ECO:0000313" key="2">
    <source>
        <dbReference type="Proteomes" id="UP001631969"/>
    </source>
</evidence>
<accession>A0ACC7NYE1</accession>
<organism evidence="1 2">
    <name type="scientific">Paenibacillus mesotrionivorans</name>
    <dbReference type="NCBI Taxonomy" id="3160968"/>
    <lineage>
        <taxon>Bacteria</taxon>
        <taxon>Bacillati</taxon>
        <taxon>Bacillota</taxon>
        <taxon>Bacilli</taxon>
        <taxon>Bacillales</taxon>
        <taxon>Paenibacillaceae</taxon>
        <taxon>Paenibacillus</taxon>
    </lineage>
</organism>
<comment type="caution">
    <text evidence="1">The sequence shown here is derived from an EMBL/GenBank/DDBJ whole genome shotgun (WGS) entry which is preliminary data.</text>
</comment>
<gene>
    <name evidence="1" type="ORF">ACI1P1_15975</name>
</gene>
<dbReference type="EMBL" id="JBJURJ010000010">
    <property type="protein sequence ID" value="MFM9329794.1"/>
    <property type="molecule type" value="Genomic_DNA"/>
</dbReference>
<protein>
    <submittedName>
        <fullName evidence="1">M56 family metallopeptidase</fullName>
    </submittedName>
</protein>
<dbReference type="Proteomes" id="UP001631969">
    <property type="component" value="Unassembled WGS sequence"/>
</dbReference>
<proteinExistence type="predicted"/>
<keyword evidence="2" id="KW-1185">Reference proteome</keyword>
<evidence type="ECO:0000313" key="1">
    <source>
        <dbReference type="EMBL" id="MFM9329794.1"/>
    </source>
</evidence>
<name>A0ACC7NYE1_9BACL</name>
<reference evidence="1" key="1">
    <citation type="submission" date="2024-12" db="EMBL/GenBank/DDBJ databases">
        <authorList>
            <person name="Wu N."/>
        </authorList>
    </citation>
    <scope>NUCLEOTIDE SEQUENCE</scope>
    <source>
        <strain evidence="1">P15</strain>
    </source>
</reference>
<sequence>MIALQISFARMFELSVAAALVGGIVLLFRGLAKRWVSPGCMVVLWLIVLVKLVTPLTLPGLTGVENWSDRLVYQQPYGVGWMMDTAAGLWEKLPWRESPSAAVPLAGYEGGREAQWDDFAFDEESMATRSKAGAVNGLQLSVAFLWLLGCLVWAGKEGMAAWRTRSLIQRGLPCGDNAVLELLEQCKTETGISAPVQLLSGGTVFPFLYGVLRPRIMLPYDYSEHYTEAELRLILLHELQHWRSRDSLLQLTADLLRIPHWFNPLVHLAAVRLRDDLELRCDKRVLSRLKHADKLAYGRLLLKQGELNLRLSRPRRMGAAVHWLESQSALTERVRAVSFSLCATPKAKRLRLAAGVLAVIIGAGVLPGGSELSRYLASTSQVPTMYAFWLDDSVNPRSQASLQQIVALMLGEEGPDDGIELLLNQPFRGSRTERWLISAHLMLLDEDAPVRVNTRPIREEMQRRDIGHGRILVLLHFPFYMGRSAGISVGKQSLTDLSTLQQLEQIKLY</sequence>